<protein>
    <submittedName>
        <fullName evidence="3">DUF1624 domain-containing protein</fullName>
    </submittedName>
</protein>
<dbReference type="EMBL" id="JAHESF010000018">
    <property type="protein sequence ID" value="MBT1698873.1"/>
    <property type="molecule type" value="Genomic_DNA"/>
</dbReference>
<gene>
    <name evidence="3" type="ORF">KK083_18410</name>
</gene>
<feature type="transmembrane region" description="Helical" evidence="1">
    <location>
        <begin position="193"/>
        <end position="213"/>
    </location>
</feature>
<evidence type="ECO:0000259" key="2">
    <source>
        <dbReference type="Pfam" id="PF07786"/>
    </source>
</evidence>
<reference evidence="3 4" key="1">
    <citation type="submission" date="2021-05" db="EMBL/GenBank/DDBJ databases">
        <title>A Polyphasic approach of four new species of the genus Ohtaekwangia: Ohtaekwangia histidinii sp. nov., Ohtaekwangia cretensis sp. nov., Ohtaekwangia indiensis sp. nov., Ohtaekwangia reichenbachii sp. nov. from diverse environment.</title>
        <authorList>
            <person name="Octaviana S."/>
        </authorList>
    </citation>
    <scope>NUCLEOTIDE SEQUENCE [LARGE SCALE GENOMIC DNA]</scope>
    <source>
        <strain evidence="3 4">PWU4</strain>
    </source>
</reference>
<sequence>MSQQRLISLDALRGFTIAAMVLVNFPGSWRYVYEPLEHAAWNGITPTDFIYPFFLFIVGVSIVLAFSKRLESDTSKAGLYKKIVIRSLKIFAVGVFLSLIPYFNFAELRVTGVLQRIAIVFMACAFIFLKTSFRTQAWIGAVILVAYWLAMTLIPTPGYNQPMLDPGVNLAAWFDSLFLPGKMWQGDWDPEGFLSTVPAIASGIAGLLAGQLLLSDRQPHEKANLLMVAGFFSVLAGYVWSLTFPLNKNIWTSSYVLVTAGAASLALGAAYYIIDLKKYTRWTWPGIVFGANAIAVYVLADLLAIVFYTIPFGGESLNMHFVLTLIAAGVAPKLASMLYAILFVCINFIPAYILYRKKIFIKL</sequence>
<dbReference type="InterPro" id="IPR012429">
    <property type="entry name" value="HGSNAT_cat"/>
</dbReference>
<feature type="transmembrane region" description="Helical" evidence="1">
    <location>
        <begin position="225"/>
        <end position="243"/>
    </location>
</feature>
<feature type="transmembrane region" description="Helical" evidence="1">
    <location>
        <begin position="12"/>
        <end position="29"/>
    </location>
</feature>
<dbReference type="Pfam" id="PF07786">
    <property type="entry name" value="HGSNAT_cat"/>
    <property type="match status" value="1"/>
</dbReference>
<feature type="transmembrane region" description="Helical" evidence="1">
    <location>
        <begin position="136"/>
        <end position="154"/>
    </location>
</feature>
<dbReference type="RefSeq" id="WP_254165838.1">
    <property type="nucleotide sequence ID" value="NZ_JAHESF010000018.1"/>
</dbReference>
<keyword evidence="1" id="KW-0472">Membrane</keyword>
<name>A0AAP2GPA0_9BACT</name>
<feature type="domain" description="Heparan-alpha-glucosaminide N-acetyltransferase catalytic" evidence="2">
    <location>
        <begin position="5"/>
        <end position="157"/>
    </location>
</feature>
<feature type="transmembrane region" description="Helical" evidence="1">
    <location>
        <begin position="330"/>
        <end position="355"/>
    </location>
</feature>
<dbReference type="Proteomes" id="UP001319200">
    <property type="component" value="Unassembled WGS sequence"/>
</dbReference>
<comment type="caution">
    <text evidence="3">The sequence shown here is derived from an EMBL/GenBank/DDBJ whole genome shotgun (WGS) entry which is preliminary data.</text>
</comment>
<keyword evidence="1" id="KW-0812">Transmembrane</keyword>
<dbReference type="PANTHER" id="PTHR31061">
    <property type="entry name" value="LD22376P"/>
    <property type="match status" value="1"/>
</dbReference>
<feature type="transmembrane region" description="Helical" evidence="1">
    <location>
        <begin position="255"/>
        <end position="274"/>
    </location>
</feature>
<dbReference type="AlphaFoldDB" id="A0AAP2GPA0"/>
<feature type="transmembrane region" description="Helical" evidence="1">
    <location>
        <begin position="286"/>
        <end position="310"/>
    </location>
</feature>
<keyword evidence="4" id="KW-1185">Reference proteome</keyword>
<evidence type="ECO:0000313" key="3">
    <source>
        <dbReference type="EMBL" id="MBT1698873.1"/>
    </source>
</evidence>
<keyword evidence="1" id="KW-1133">Transmembrane helix</keyword>
<feature type="transmembrane region" description="Helical" evidence="1">
    <location>
        <begin position="88"/>
        <end position="106"/>
    </location>
</feature>
<dbReference type="PANTHER" id="PTHR31061:SF24">
    <property type="entry name" value="LD22376P"/>
    <property type="match status" value="1"/>
</dbReference>
<accession>A0AAP2GPA0</accession>
<proteinExistence type="predicted"/>
<feature type="transmembrane region" description="Helical" evidence="1">
    <location>
        <begin position="112"/>
        <end position="129"/>
    </location>
</feature>
<evidence type="ECO:0000313" key="4">
    <source>
        <dbReference type="Proteomes" id="UP001319200"/>
    </source>
</evidence>
<evidence type="ECO:0000256" key="1">
    <source>
        <dbReference type="SAM" id="Phobius"/>
    </source>
</evidence>
<organism evidence="3 4">
    <name type="scientific">Chryseosolibacter histidini</name>
    <dbReference type="NCBI Taxonomy" id="2782349"/>
    <lineage>
        <taxon>Bacteria</taxon>
        <taxon>Pseudomonadati</taxon>
        <taxon>Bacteroidota</taxon>
        <taxon>Cytophagia</taxon>
        <taxon>Cytophagales</taxon>
        <taxon>Chryseotaleaceae</taxon>
        <taxon>Chryseosolibacter</taxon>
    </lineage>
</organism>
<feature type="transmembrane region" description="Helical" evidence="1">
    <location>
        <begin position="49"/>
        <end position="67"/>
    </location>
</feature>